<evidence type="ECO:0000313" key="1">
    <source>
        <dbReference type="EMBL" id="KAF0767001.1"/>
    </source>
</evidence>
<keyword evidence="2" id="KW-1185">Reference proteome</keyword>
<dbReference type="Proteomes" id="UP000478052">
    <property type="component" value="Unassembled WGS sequence"/>
</dbReference>
<evidence type="ECO:0000313" key="2">
    <source>
        <dbReference type="Proteomes" id="UP000478052"/>
    </source>
</evidence>
<name>A0A6G0Z8N4_APHCR</name>
<proteinExistence type="predicted"/>
<reference evidence="1 2" key="1">
    <citation type="submission" date="2019-08" db="EMBL/GenBank/DDBJ databases">
        <title>Whole genome of Aphis craccivora.</title>
        <authorList>
            <person name="Voronova N.V."/>
            <person name="Shulinski R.S."/>
            <person name="Bandarenka Y.V."/>
            <person name="Zhorov D.G."/>
            <person name="Warner D."/>
        </authorList>
    </citation>
    <scope>NUCLEOTIDE SEQUENCE [LARGE SCALE GENOMIC DNA]</scope>
    <source>
        <strain evidence="1">180601</strain>
        <tissue evidence="1">Whole Body</tissue>
    </source>
</reference>
<protein>
    <submittedName>
        <fullName evidence="1">Ribosome biogenesis protein TSR3 isoform X1</fullName>
    </submittedName>
</protein>
<sequence>MYKQINYRSGGIKKKKRFLKYIDGLLVTSKKKIAKKWISAQKLGINKDKTLEVKWLKNHKAPGEDVVQTELLKN</sequence>
<comment type="caution">
    <text evidence="1">The sequence shown here is derived from an EMBL/GenBank/DDBJ whole genome shotgun (WGS) entry which is preliminary data.</text>
</comment>
<organism evidence="1 2">
    <name type="scientific">Aphis craccivora</name>
    <name type="common">Cowpea aphid</name>
    <dbReference type="NCBI Taxonomy" id="307492"/>
    <lineage>
        <taxon>Eukaryota</taxon>
        <taxon>Metazoa</taxon>
        <taxon>Ecdysozoa</taxon>
        <taxon>Arthropoda</taxon>
        <taxon>Hexapoda</taxon>
        <taxon>Insecta</taxon>
        <taxon>Pterygota</taxon>
        <taxon>Neoptera</taxon>
        <taxon>Paraneoptera</taxon>
        <taxon>Hemiptera</taxon>
        <taxon>Sternorrhyncha</taxon>
        <taxon>Aphidomorpha</taxon>
        <taxon>Aphidoidea</taxon>
        <taxon>Aphididae</taxon>
        <taxon>Aphidini</taxon>
        <taxon>Aphis</taxon>
        <taxon>Aphis</taxon>
    </lineage>
</organism>
<gene>
    <name evidence="1" type="ORF">FWK35_00007192</name>
</gene>
<dbReference type="EMBL" id="VUJU01001061">
    <property type="protein sequence ID" value="KAF0767001.1"/>
    <property type="molecule type" value="Genomic_DNA"/>
</dbReference>
<accession>A0A6G0Z8N4</accession>
<dbReference type="AlphaFoldDB" id="A0A6G0Z8N4"/>